<gene>
    <name evidence="2" type="ORF">SPHA_79544</name>
</gene>
<keyword evidence="3" id="KW-1185">Reference proteome</keyword>
<keyword evidence="1" id="KW-0732">Signal</keyword>
<dbReference type="Proteomes" id="UP000597762">
    <property type="component" value="Unassembled WGS sequence"/>
</dbReference>
<evidence type="ECO:0000313" key="3">
    <source>
        <dbReference type="Proteomes" id="UP000597762"/>
    </source>
</evidence>
<proteinExistence type="predicted"/>
<sequence>MILLLLLLYIPITSIFPPFFHLNAHHATSIHLIQTRTWLWPLLLVLHRNRCPSVHRPCRIGTRLALNLFFSPASSSHSHTHLSSLSSISSSFFLLDFNFPSPFAQANSIHDEPVQSRKARVHYRTLDWTSSGLLSLRPVPKRLPRASGRKVHTRHENGFSLVFFCFLPEASFLSVSLSPLSQYTFLSLSQPLSFSRISFHPPHLLSISFRPHPQFLCFLLLPTHLQFTLMIN</sequence>
<dbReference type="EMBL" id="CAHIKZ030005571">
    <property type="protein sequence ID" value="CAE1330212.1"/>
    <property type="molecule type" value="Genomic_DNA"/>
</dbReference>
<dbReference type="AlphaFoldDB" id="A0A812EU92"/>
<feature type="chain" id="PRO_5033002751" evidence="1">
    <location>
        <begin position="16"/>
        <end position="232"/>
    </location>
</feature>
<accession>A0A812EU92</accession>
<feature type="signal peptide" evidence="1">
    <location>
        <begin position="1"/>
        <end position="15"/>
    </location>
</feature>
<protein>
    <submittedName>
        <fullName evidence="2">Uncharacterized protein</fullName>
    </submittedName>
</protein>
<organism evidence="2 3">
    <name type="scientific">Acanthosepion pharaonis</name>
    <name type="common">Pharaoh cuttlefish</name>
    <name type="synonym">Sepia pharaonis</name>
    <dbReference type="NCBI Taxonomy" id="158019"/>
    <lineage>
        <taxon>Eukaryota</taxon>
        <taxon>Metazoa</taxon>
        <taxon>Spiralia</taxon>
        <taxon>Lophotrochozoa</taxon>
        <taxon>Mollusca</taxon>
        <taxon>Cephalopoda</taxon>
        <taxon>Coleoidea</taxon>
        <taxon>Decapodiformes</taxon>
        <taxon>Sepiida</taxon>
        <taxon>Sepiina</taxon>
        <taxon>Sepiidae</taxon>
        <taxon>Acanthosepion</taxon>
    </lineage>
</organism>
<name>A0A812EU92_ACAPH</name>
<evidence type="ECO:0000313" key="2">
    <source>
        <dbReference type="EMBL" id="CAE1330212.1"/>
    </source>
</evidence>
<reference evidence="2" key="1">
    <citation type="submission" date="2021-01" db="EMBL/GenBank/DDBJ databases">
        <authorList>
            <person name="Li R."/>
            <person name="Bekaert M."/>
        </authorList>
    </citation>
    <scope>NUCLEOTIDE SEQUENCE</scope>
    <source>
        <strain evidence="2">Farmed</strain>
    </source>
</reference>
<comment type="caution">
    <text evidence="2">The sequence shown here is derived from an EMBL/GenBank/DDBJ whole genome shotgun (WGS) entry which is preliminary data.</text>
</comment>
<evidence type="ECO:0000256" key="1">
    <source>
        <dbReference type="SAM" id="SignalP"/>
    </source>
</evidence>